<evidence type="ECO:0000313" key="2">
    <source>
        <dbReference type="EnsemblMetazoa" id="ISCW012252-PA"/>
    </source>
</evidence>
<evidence type="ECO:0000313" key="1">
    <source>
        <dbReference type="EMBL" id="EEC15672.1"/>
    </source>
</evidence>
<evidence type="ECO:0000313" key="3">
    <source>
        <dbReference type="Proteomes" id="UP000001555"/>
    </source>
</evidence>
<organism>
    <name type="scientific">Ixodes scapularis</name>
    <name type="common">Black-legged tick</name>
    <name type="synonym">Deer tick</name>
    <dbReference type="NCBI Taxonomy" id="6945"/>
    <lineage>
        <taxon>Eukaryota</taxon>
        <taxon>Metazoa</taxon>
        <taxon>Ecdysozoa</taxon>
        <taxon>Arthropoda</taxon>
        <taxon>Chelicerata</taxon>
        <taxon>Arachnida</taxon>
        <taxon>Acari</taxon>
        <taxon>Parasitiformes</taxon>
        <taxon>Ixodida</taxon>
        <taxon>Ixodoidea</taxon>
        <taxon>Ixodidae</taxon>
        <taxon>Ixodinae</taxon>
        <taxon>Ixodes</taxon>
    </lineage>
</organism>
<dbReference type="EMBL" id="ABJB010974133">
    <property type="status" value="NOT_ANNOTATED_CDS"/>
    <property type="molecule type" value="Genomic_DNA"/>
</dbReference>
<reference evidence="2" key="2">
    <citation type="submission" date="2020-05" db="UniProtKB">
        <authorList>
            <consortium name="EnsemblMetazoa"/>
        </authorList>
    </citation>
    <scope>IDENTIFICATION</scope>
    <source>
        <strain evidence="2">wikel</strain>
    </source>
</reference>
<accession>B7QA00</accession>
<name>B7QA00_IXOSC</name>
<dbReference type="VEuPathDB" id="VectorBase:ISCI012252"/>
<dbReference type="Proteomes" id="UP000001555">
    <property type="component" value="Unassembled WGS sequence"/>
</dbReference>
<dbReference type="VEuPathDB" id="VectorBase:ISCW012252"/>
<dbReference type="InParanoid" id="B7QA00"/>
<gene>
    <name evidence="1" type="ORF">IscW_ISCW012252</name>
</gene>
<proteinExistence type="predicted"/>
<sequence length="128" mass="14348">MKSATLAHGNAKMNASVSLRDSYQASRVCRLGRAGRSLKMTSSAGLFFNVVLAQSTRGLVLSPLSTCNAFCRRKTVRHICIMKKLCHYFEEANFPRRLLRRRQVPQRVVLTKCGWKLGKRALFPCGGC</sequence>
<protein>
    <submittedName>
        <fullName evidence="1 2">Uncharacterized protein</fullName>
    </submittedName>
</protein>
<dbReference type="EnsemblMetazoa" id="ISCW012252-RA">
    <property type="protein sequence ID" value="ISCW012252-PA"/>
    <property type="gene ID" value="ISCW012252"/>
</dbReference>
<dbReference type="PaxDb" id="6945-B7QA00"/>
<reference evidence="1 3" key="1">
    <citation type="submission" date="2008-03" db="EMBL/GenBank/DDBJ databases">
        <title>Annotation of Ixodes scapularis.</title>
        <authorList>
            <consortium name="Ixodes scapularis Genome Project Consortium"/>
            <person name="Caler E."/>
            <person name="Hannick L.I."/>
            <person name="Bidwell S."/>
            <person name="Joardar V."/>
            <person name="Thiagarajan M."/>
            <person name="Amedeo P."/>
            <person name="Galinsky K.J."/>
            <person name="Schobel S."/>
            <person name="Inman J."/>
            <person name="Hostetler J."/>
            <person name="Miller J."/>
            <person name="Hammond M."/>
            <person name="Megy K."/>
            <person name="Lawson D."/>
            <person name="Kodira C."/>
            <person name="Sutton G."/>
            <person name="Meyer J."/>
            <person name="Hill C.A."/>
            <person name="Birren B."/>
            <person name="Nene V."/>
            <person name="Collins F."/>
            <person name="Alarcon-Chaidez F."/>
            <person name="Wikel S."/>
            <person name="Strausberg R."/>
        </authorList>
    </citation>
    <scope>NUCLEOTIDE SEQUENCE [LARGE SCALE GENOMIC DNA]</scope>
    <source>
        <strain evidence="3">Wikel</strain>
        <strain evidence="1">Wikel colony</strain>
    </source>
</reference>
<dbReference type="AlphaFoldDB" id="B7QA00"/>
<keyword evidence="3" id="KW-1185">Reference proteome</keyword>
<dbReference type="HOGENOM" id="CLU_1962032_0_0_1"/>
<dbReference type="EMBL" id="DS891989">
    <property type="protein sequence ID" value="EEC15672.1"/>
    <property type="molecule type" value="Genomic_DNA"/>
</dbReference>